<gene>
    <name evidence="1" type="ORF">BG015_005290</name>
</gene>
<reference evidence="1" key="1">
    <citation type="journal article" date="2020" name="Fungal Divers.">
        <title>Resolving the Mortierellaceae phylogeny through synthesis of multi-gene phylogenetics and phylogenomics.</title>
        <authorList>
            <person name="Vandepol N."/>
            <person name="Liber J."/>
            <person name="Desiro A."/>
            <person name="Na H."/>
            <person name="Kennedy M."/>
            <person name="Barry K."/>
            <person name="Grigoriev I.V."/>
            <person name="Miller A.N."/>
            <person name="O'Donnell K."/>
            <person name="Stajich J.E."/>
            <person name="Bonito G."/>
        </authorList>
    </citation>
    <scope>NUCLEOTIDE SEQUENCE</scope>
    <source>
        <strain evidence="1">NRRL 6426</strain>
    </source>
</reference>
<name>A0A9P5R5H7_9FUNG</name>
<dbReference type="Proteomes" id="UP000748756">
    <property type="component" value="Unassembled WGS sequence"/>
</dbReference>
<dbReference type="EMBL" id="JAAAUQ010002452">
    <property type="protein sequence ID" value="KAF9123570.1"/>
    <property type="molecule type" value="Genomic_DNA"/>
</dbReference>
<protein>
    <submittedName>
        <fullName evidence="1">Uncharacterized protein</fullName>
    </submittedName>
</protein>
<dbReference type="AlphaFoldDB" id="A0A9P5R5H7"/>
<sequence length="267" mass="30462">DKADILSSGHKGWSSISLQEAGPYTTEAVLQHCLTHEVLCLKKATGLTSTHMLQILLSSPRLQSLITLAEGDYEEYNRLNNEYTHFEAKDFIDATTTTAEPSFDSFRPWACESTLKVFRAKIRGIPRPDITQTFSGRPIEEGMVLKEFYLGQSQEIQGQVHDRLARLIRLERRELGNEDRMLGCETRDRWDSEEEVAFDDEDFQLDCLVMSLQSGLGKLKGLKELRVLGVVRMATRIGPEEQQWMKEKWPKIEHLNLGGDGDVVYLK</sequence>
<proteinExistence type="predicted"/>
<evidence type="ECO:0000313" key="2">
    <source>
        <dbReference type="Proteomes" id="UP000748756"/>
    </source>
</evidence>
<comment type="caution">
    <text evidence="1">The sequence shown here is derived from an EMBL/GenBank/DDBJ whole genome shotgun (WGS) entry which is preliminary data.</text>
</comment>
<accession>A0A9P5R5H7</accession>
<dbReference type="OrthoDB" id="2374315at2759"/>
<feature type="non-terminal residue" evidence="1">
    <location>
        <position position="1"/>
    </location>
</feature>
<keyword evidence="2" id="KW-1185">Reference proteome</keyword>
<evidence type="ECO:0000313" key="1">
    <source>
        <dbReference type="EMBL" id="KAF9123570.1"/>
    </source>
</evidence>
<organism evidence="1 2">
    <name type="scientific">Linnemannia schmuckeri</name>
    <dbReference type="NCBI Taxonomy" id="64567"/>
    <lineage>
        <taxon>Eukaryota</taxon>
        <taxon>Fungi</taxon>
        <taxon>Fungi incertae sedis</taxon>
        <taxon>Mucoromycota</taxon>
        <taxon>Mortierellomycotina</taxon>
        <taxon>Mortierellomycetes</taxon>
        <taxon>Mortierellales</taxon>
        <taxon>Mortierellaceae</taxon>
        <taxon>Linnemannia</taxon>
    </lineage>
</organism>